<feature type="region of interest" description="Disordered" evidence="4">
    <location>
        <begin position="350"/>
        <end position="373"/>
    </location>
</feature>
<evidence type="ECO:0000256" key="1">
    <source>
        <dbReference type="ARBA" id="ARBA00008275"/>
    </source>
</evidence>
<feature type="compositionally biased region" description="Basic and acidic residues" evidence="4">
    <location>
        <begin position="1"/>
        <end position="35"/>
    </location>
</feature>
<feature type="compositionally biased region" description="Basic and acidic residues" evidence="4">
    <location>
        <begin position="246"/>
        <end position="256"/>
    </location>
</feature>
<proteinExistence type="inferred from homology"/>
<evidence type="ECO:0008006" key="7">
    <source>
        <dbReference type="Google" id="ProtNLM"/>
    </source>
</evidence>
<dbReference type="Gene3D" id="1.20.5.4090">
    <property type="match status" value="1"/>
</dbReference>
<dbReference type="PANTHER" id="PTHR19212">
    <property type="entry name" value="LEUCINE RICH REPEAT IN FLII INTERACTING PROTEIN"/>
    <property type="match status" value="1"/>
</dbReference>
<sequence length="373" mass="43102">AEERIQARRQARAEAREMRMKEIERQQKEEEEKLKATSQGTDSVKSLSSYSGSRRGSNDSTGSDVSSKDSNDPKDQVRKFKNQLRELEDKYKAAMLTNAQLDNVKTSNIFQLELLKEQLEEQAEAMLEVQREYRDKNREFDLLKRDFESMKLDHEGLKMQIDLKDKLLKESGLMIVQSNEGEFSLKKCSDLSNLTVTDIGTAIISEEAAELLKRAGDGTLDDKLKRILAERKSLQEEINTLTAQLGEEKSKTKDSKSTAPQNAMNGPEMQLYEIQREASKQVHEYKLKLQKAEQEITNLDGTVNRLETQVKRFKYDAEEAEKLEEELKSDRRRLQRELRECQNQIEELQNQNKHLNKRLEKIRQSRSALGVAS</sequence>
<comment type="caution">
    <text evidence="5">The sequence shown here is derived from an EMBL/GenBank/DDBJ whole genome shotgun (WGS) entry which is preliminary data.</text>
</comment>
<evidence type="ECO:0000256" key="3">
    <source>
        <dbReference type="SAM" id="Coils"/>
    </source>
</evidence>
<gene>
    <name evidence="5" type="ORF">DPMN_149538</name>
</gene>
<dbReference type="AlphaFoldDB" id="A0A9D4FG58"/>
<dbReference type="PANTHER" id="PTHR19212:SF0">
    <property type="entry name" value="LD07988P"/>
    <property type="match status" value="1"/>
</dbReference>
<reference evidence="5" key="2">
    <citation type="submission" date="2020-11" db="EMBL/GenBank/DDBJ databases">
        <authorList>
            <person name="McCartney M.A."/>
            <person name="Auch B."/>
            <person name="Kono T."/>
            <person name="Mallez S."/>
            <person name="Becker A."/>
            <person name="Gohl D.M."/>
            <person name="Silverstein K.A.T."/>
            <person name="Koren S."/>
            <person name="Bechman K.B."/>
            <person name="Herman A."/>
            <person name="Abrahante J.E."/>
            <person name="Garbe J."/>
        </authorList>
    </citation>
    <scope>NUCLEOTIDE SEQUENCE</scope>
    <source>
        <strain evidence="5">Duluth1</strain>
        <tissue evidence="5">Whole animal</tissue>
    </source>
</reference>
<feature type="non-terminal residue" evidence="5">
    <location>
        <position position="1"/>
    </location>
</feature>
<feature type="coiled-coil region" evidence="3">
    <location>
        <begin position="77"/>
        <end position="146"/>
    </location>
</feature>
<feature type="region of interest" description="Disordered" evidence="4">
    <location>
        <begin position="242"/>
        <end position="267"/>
    </location>
</feature>
<dbReference type="Gene3D" id="1.10.287.1490">
    <property type="match status" value="1"/>
</dbReference>
<protein>
    <recommendedName>
        <fullName evidence="7">Leucine-rich repeat flightless-interacting protein 2</fullName>
    </recommendedName>
</protein>
<keyword evidence="2 3" id="KW-0175">Coiled coil</keyword>
<comment type="similarity">
    <text evidence="1">Belongs to the LRRFIP family.</text>
</comment>
<dbReference type="Proteomes" id="UP000828390">
    <property type="component" value="Unassembled WGS sequence"/>
</dbReference>
<dbReference type="InterPro" id="IPR019139">
    <property type="entry name" value="LRRFIP1/2"/>
</dbReference>
<accession>A0A9D4FG58</accession>
<reference evidence="5" key="1">
    <citation type="journal article" date="2019" name="bioRxiv">
        <title>The Genome of the Zebra Mussel, Dreissena polymorpha: A Resource for Invasive Species Research.</title>
        <authorList>
            <person name="McCartney M.A."/>
            <person name="Auch B."/>
            <person name="Kono T."/>
            <person name="Mallez S."/>
            <person name="Zhang Y."/>
            <person name="Obille A."/>
            <person name="Becker A."/>
            <person name="Abrahante J.E."/>
            <person name="Garbe J."/>
            <person name="Badalamenti J.P."/>
            <person name="Herman A."/>
            <person name="Mangelson H."/>
            <person name="Liachko I."/>
            <person name="Sullivan S."/>
            <person name="Sone E.D."/>
            <person name="Koren S."/>
            <person name="Silverstein K.A.T."/>
            <person name="Beckman K.B."/>
            <person name="Gohl D.M."/>
        </authorList>
    </citation>
    <scope>NUCLEOTIDE SEQUENCE</scope>
    <source>
        <strain evidence="5">Duluth1</strain>
        <tissue evidence="5">Whole animal</tissue>
    </source>
</reference>
<feature type="compositionally biased region" description="Low complexity" evidence="4">
    <location>
        <begin position="42"/>
        <end position="60"/>
    </location>
</feature>
<dbReference type="EMBL" id="JAIWYP010000007">
    <property type="protein sequence ID" value="KAH3795975.1"/>
    <property type="molecule type" value="Genomic_DNA"/>
</dbReference>
<organism evidence="5 6">
    <name type="scientific">Dreissena polymorpha</name>
    <name type="common">Zebra mussel</name>
    <name type="synonym">Mytilus polymorpha</name>
    <dbReference type="NCBI Taxonomy" id="45954"/>
    <lineage>
        <taxon>Eukaryota</taxon>
        <taxon>Metazoa</taxon>
        <taxon>Spiralia</taxon>
        <taxon>Lophotrochozoa</taxon>
        <taxon>Mollusca</taxon>
        <taxon>Bivalvia</taxon>
        <taxon>Autobranchia</taxon>
        <taxon>Heteroconchia</taxon>
        <taxon>Euheterodonta</taxon>
        <taxon>Imparidentia</taxon>
        <taxon>Neoheterodontei</taxon>
        <taxon>Myida</taxon>
        <taxon>Dreissenoidea</taxon>
        <taxon>Dreissenidae</taxon>
        <taxon>Dreissena</taxon>
    </lineage>
</organism>
<feature type="region of interest" description="Disordered" evidence="4">
    <location>
        <begin position="1"/>
        <end position="77"/>
    </location>
</feature>
<dbReference type="Pfam" id="PF09738">
    <property type="entry name" value="LRRFIP"/>
    <property type="match status" value="1"/>
</dbReference>
<evidence type="ECO:0000313" key="5">
    <source>
        <dbReference type="EMBL" id="KAH3795975.1"/>
    </source>
</evidence>
<feature type="compositionally biased region" description="Basic and acidic residues" evidence="4">
    <location>
        <begin position="66"/>
        <end position="77"/>
    </location>
</feature>
<evidence type="ECO:0000256" key="2">
    <source>
        <dbReference type="ARBA" id="ARBA00023054"/>
    </source>
</evidence>
<evidence type="ECO:0000313" key="6">
    <source>
        <dbReference type="Proteomes" id="UP000828390"/>
    </source>
</evidence>
<name>A0A9D4FG58_DREPO</name>
<evidence type="ECO:0000256" key="4">
    <source>
        <dbReference type="SAM" id="MobiDB-lite"/>
    </source>
</evidence>
<dbReference type="GO" id="GO:0006355">
    <property type="term" value="P:regulation of DNA-templated transcription"/>
    <property type="evidence" value="ECO:0007669"/>
    <property type="project" value="InterPro"/>
</dbReference>
<keyword evidence="6" id="KW-1185">Reference proteome</keyword>